<evidence type="ECO:0000313" key="1">
    <source>
        <dbReference type="EMBL" id="ETM35283.1"/>
    </source>
</evidence>
<protein>
    <submittedName>
        <fullName evidence="1">Uncharacterized protein</fullName>
    </submittedName>
</protein>
<organism evidence="1">
    <name type="scientific">Phytophthora nicotianae</name>
    <name type="common">Potato buckeye rot agent</name>
    <name type="synonym">Phytophthora parasitica</name>
    <dbReference type="NCBI Taxonomy" id="4792"/>
    <lineage>
        <taxon>Eukaryota</taxon>
        <taxon>Sar</taxon>
        <taxon>Stramenopiles</taxon>
        <taxon>Oomycota</taxon>
        <taxon>Peronosporomycetes</taxon>
        <taxon>Peronosporales</taxon>
        <taxon>Peronosporaceae</taxon>
        <taxon>Phytophthora</taxon>
    </lineage>
</organism>
<proteinExistence type="predicted"/>
<name>W2MHZ5_PHYNI</name>
<sequence length="96" mass="10449">MACIDVQKAVASGAMDSVISRSQNACPQISRRSSLLENIIDTTDKTSRLENPSAISSSKRPLPSVLPLQWFIVVLVTRRQGSTSPERHDSRSSPPS</sequence>
<accession>W2MHZ5</accession>
<reference evidence="1" key="1">
    <citation type="submission" date="2013-11" db="EMBL/GenBank/DDBJ databases">
        <title>The Genome Sequence of Phytophthora parasitica IAC_01/95.</title>
        <authorList>
            <consortium name="The Broad Institute Genomics Platform"/>
            <person name="Russ C."/>
            <person name="Tyler B."/>
            <person name="Panabieres F."/>
            <person name="Shan W."/>
            <person name="Tripathy S."/>
            <person name="Grunwald N."/>
            <person name="Machado M."/>
            <person name="Johnson C.S."/>
            <person name="Arredondo F."/>
            <person name="Hong C."/>
            <person name="Coffey M."/>
            <person name="Young S.K."/>
            <person name="Zeng Q."/>
            <person name="Gargeya S."/>
            <person name="Fitzgerald M."/>
            <person name="Abouelleil A."/>
            <person name="Alvarado L."/>
            <person name="Chapman S.B."/>
            <person name="Gainer-Dewar J."/>
            <person name="Goldberg J."/>
            <person name="Griggs A."/>
            <person name="Gujja S."/>
            <person name="Hansen M."/>
            <person name="Howarth C."/>
            <person name="Imamovic A."/>
            <person name="Ireland A."/>
            <person name="Larimer J."/>
            <person name="McCowan C."/>
            <person name="Murphy C."/>
            <person name="Pearson M."/>
            <person name="Poon T.W."/>
            <person name="Priest M."/>
            <person name="Roberts A."/>
            <person name="Saif S."/>
            <person name="Shea T."/>
            <person name="Sykes S."/>
            <person name="Wortman J."/>
            <person name="Nusbaum C."/>
            <person name="Birren B."/>
        </authorList>
    </citation>
    <scope>NUCLEOTIDE SEQUENCE [LARGE SCALE GENOMIC DNA]</scope>
    <source>
        <strain evidence="1">IAC_01/95</strain>
    </source>
</reference>
<gene>
    <name evidence="1" type="ORF">L914_17779</name>
</gene>
<dbReference type="AlphaFoldDB" id="W2MHZ5"/>
<dbReference type="EMBL" id="KI695567">
    <property type="protein sequence ID" value="ETM35283.1"/>
    <property type="molecule type" value="Genomic_DNA"/>
</dbReference>
<dbReference type="Proteomes" id="UP000054532">
    <property type="component" value="Unassembled WGS sequence"/>
</dbReference>